<gene>
    <name evidence="1" type="ORF">CFF01_12470</name>
</gene>
<dbReference type="RefSeq" id="WP_088905008.1">
    <property type="nucleotide sequence ID" value="NZ_CP022272.1"/>
</dbReference>
<dbReference type="Proteomes" id="UP000198233">
    <property type="component" value="Chromosome"/>
</dbReference>
<accession>A0AAC9XNT7</accession>
<organism evidence="1 2">
    <name type="scientific">Shewanella marisflavi</name>
    <dbReference type="NCBI Taxonomy" id="260364"/>
    <lineage>
        <taxon>Bacteria</taxon>
        <taxon>Pseudomonadati</taxon>
        <taxon>Pseudomonadota</taxon>
        <taxon>Gammaproteobacteria</taxon>
        <taxon>Alteromonadales</taxon>
        <taxon>Shewanellaceae</taxon>
        <taxon>Shewanella</taxon>
    </lineage>
</organism>
<name>A0AAC9XNT7_9GAMM</name>
<protein>
    <submittedName>
        <fullName evidence="1">Uncharacterized protein</fullName>
    </submittedName>
</protein>
<proteinExistence type="predicted"/>
<evidence type="ECO:0000313" key="2">
    <source>
        <dbReference type="Proteomes" id="UP000198233"/>
    </source>
</evidence>
<reference evidence="1 2" key="1">
    <citation type="submission" date="2017-06" db="EMBL/GenBank/DDBJ databases">
        <title>Complete genome sequence of Shewanella marisflavi EP1 associated with anaerobic 2,4-dinitrotoluene reduction and salt tolerance.</title>
        <authorList>
            <person name="Huang J."/>
        </authorList>
    </citation>
    <scope>NUCLEOTIDE SEQUENCE [LARGE SCALE GENOMIC DNA]</scope>
    <source>
        <strain evidence="1 2">EP1</strain>
    </source>
</reference>
<sequence length="324" mass="37563">MKNLVVLCPANVTTGGPELLHQFVHEMNLLKVPSKILYYPFEGRAETPQAYKMYNAPQIRLEDCCKESTYLVVPEVATDYLSGIKFKNAAIWWLSVDNYTKKLPKTIKSKLKWLIEKHFLNRAKPLLVNEMQQFTHLTQSFYARKFLEKNGIERSYMLSDYLSSEHFLEVNEVKENIVAFNPKKGVDFTASVISKLNDISFVPIQNMSAKEVSHLLARSKVYIDFGEHPGKDRIPREAAMADAVVITGRKGSADYKEDVYICDEYKFLESQESIDNIGTLIRNVFDNFNEHHSKFEDYRNNIRSEKALFKKQVRDFSKLIFDKC</sequence>
<dbReference type="EMBL" id="CP022272">
    <property type="protein sequence ID" value="ASJ97326.1"/>
    <property type="molecule type" value="Genomic_DNA"/>
</dbReference>
<dbReference type="KEGG" id="smav:CFF01_12470"/>
<evidence type="ECO:0000313" key="1">
    <source>
        <dbReference type="EMBL" id="ASJ97326.1"/>
    </source>
</evidence>
<dbReference type="AlphaFoldDB" id="A0AAC9XNT7"/>